<sequence length="263" mass="28725">MKELLAALDLETIPQLSLGTAALLIFGACAVLAVLRGLLRIFAGSLVVFLSGFAAYLTWRHAPAVEIPGGPWIAPVIAGAVVFFILRAVLHFAVRPFGKKNEESEETSKRSPKRWIITSLLSLLPTSLLWFTGATALRNIGSVAEIRRFVEGDHATTPPLAFVAKLKETINHALPEGLFQGIDPLADEARVTLAKLIALGDSGPPPKAIPVMEEPEIKALIQQDPKLRELAKQKRYADILRDPRLDHVMANPDLKKMLADLRL</sequence>
<evidence type="ECO:0000256" key="1">
    <source>
        <dbReference type="SAM" id="Phobius"/>
    </source>
</evidence>
<dbReference type="Proteomes" id="UP001371305">
    <property type="component" value="Unassembled WGS sequence"/>
</dbReference>
<feature type="transmembrane region" description="Helical" evidence="1">
    <location>
        <begin position="41"/>
        <end position="59"/>
    </location>
</feature>
<name>A0ABU9ARS6_9BACT</name>
<keyword evidence="1" id="KW-0472">Membrane</keyword>
<dbReference type="EMBL" id="JBBUKT010000002">
    <property type="protein sequence ID" value="MEK7950426.1"/>
    <property type="molecule type" value="Genomic_DNA"/>
</dbReference>
<proteinExistence type="predicted"/>
<protein>
    <submittedName>
        <fullName evidence="2">CvpA family protein</fullName>
    </submittedName>
</protein>
<dbReference type="PROSITE" id="PS51257">
    <property type="entry name" value="PROKAR_LIPOPROTEIN"/>
    <property type="match status" value="1"/>
</dbReference>
<accession>A0ABU9ARS6</accession>
<organism evidence="2 3">
    <name type="scientific">Luteolibacter soli</name>
    <dbReference type="NCBI Taxonomy" id="3135280"/>
    <lineage>
        <taxon>Bacteria</taxon>
        <taxon>Pseudomonadati</taxon>
        <taxon>Verrucomicrobiota</taxon>
        <taxon>Verrucomicrobiia</taxon>
        <taxon>Verrucomicrobiales</taxon>
        <taxon>Verrucomicrobiaceae</taxon>
        <taxon>Luteolibacter</taxon>
    </lineage>
</organism>
<keyword evidence="3" id="KW-1185">Reference proteome</keyword>
<feature type="transmembrane region" description="Helical" evidence="1">
    <location>
        <begin position="71"/>
        <end position="94"/>
    </location>
</feature>
<feature type="transmembrane region" description="Helical" evidence="1">
    <location>
        <begin position="12"/>
        <end position="34"/>
    </location>
</feature>
<keyword evidence="1" id="KW-0812">Transmembrane</keyword>
<evidence type="ECO:0000313" key="2">
    <source>
        <dbReference type="EMBL" id="MEK7950426.1"/>
    </source>
</evidence>
<evidence type="ECO:0000313" key="3">
    <source>
        <dbReference type="Proteomes" id="UP001371305"/>
    </source>
</evidence>
<gene>
    <name evidence="2" type="ORF">WKV53_07960</name>
</gene>
<dbReference type="RefSeq" id="WP_341403990.1">
    <property type="nucleotide sequence ID" value="NZ_JBBUKT010000002.1"/>
</dbReference>
<reference evidence="2 3" key="1">
    <citation type="submission" date="2024-04" db="EMBL/GenBank/DDBJ databases">
        <title>Luteolibacter sp. isolated from soil.</title>
        <authorList>
            <person name="An J."/>
        </authorList>
    </citation>
    <scope>NUCLEOTIDE SEQUENCE [LARGE SCALE GENOMIC DNA]</scope>
    <source>
        <strain evidence="2 3">Y139</strain>
    </source>
</reference>
<feature type="transmembrane region" description="Helical" evidence="1">
    <location>
        <begin position="115"/>
        <end position="137"/>
    </location>
</feature>
<comment type="caution">
    <text evidence="2">The sequence shown here is derived from an EMBL/GenBank/DDBJ whole genome shotgun (WGS) entry which is preliminary data.</text>
</comment>
<keyword evidence="1" id="KW-1133">Transmembrane helix</keyword>